<evidence type="ECO:0000313" key="2">
    <source>
        <dbReference type="EMBL" id="REE79809.1"/>
    </source>
</evidence>
<feature type="chain" id="PRO_5017829119" evidence="1">
    <location>
        <begin position="19"/>
        <end position="946"/>
    </location>
</feature>
<dbReference type="SUPFAM" id="SSF50969">
    <property type="entry name" value="YVTN repeat-like/Quinoprotein amine dehydrogenase"/>
    <property type="match status" value="1"/>
</dbReference>
<reference evidence="2 3" key="1">
    <citation type="submission" date="2018-08" db="EMBL/GenBank/DDBJ databases">
        <title>Genomic Encyclopedia of Type Strains, Phase III (KMG-III): the genomes of soil and plant-associated and newly described type strains.</title>
        <authorList>
            <person name="Whitman W."/>
        </authorList>
    </citation>
    <scope>NUCLEOTIDE SEQUENCE [LARGE SCALE GENOMIC DNA]</scope>
    <source>
        <strain evidence="2 3">325-5</strain>
    </source>
</reference>
<feature type="signal peptide" evidence="1">
    <location>
        <begin position="1"/>
        <end position="18"/>
    </location>
</feature>
<comment type="caution">
    <text evidence="2">The sequence shown here is derived from an EMBL/GenBank/DDBJ whole genome shotgun (WGS) entry which is preliminary data.</text>
</comment>
<evidence type="ECO:0000256" key="1">
    <source>
        <dbReference type="SAM" id="SignalP"/>
    </source>
</evidence>
<dbReference type="InterPro" id="IPR013783">
    <property type="entry name" value="Ig-like_fold"/>
</dbReference>
<dbReference type="InterPro" id="IPR026341">
    <property type="entry name" value="T9SS_type_B"/>
</dbReference>
<keyword evidence="1" id="KW-0732">Signal</keyword>
<dbReference type="Pfam" id="PF13585">
    <property type="entry name" value="CHU_C"/>
    <property type="match status" value="1"/>
</dbReference>
<dbReference type="AlphaFoldDB" id="A0A3D9RIX9"/>
<dbReference type="Proteomes" id="UP000256429">
    <property type="component" value="Unassembled WGS sequence"/>
</dbReference>
<name>A0A3D9RIX9_9FLAO</name>
<keyword evidence="3" id="KW-1185">Reference proteome</keyword>
<dbReference type="Gene3D" id="2.60.40.10">
    <property type="entry name" value="Immunoglobulins"/>
    <property type="match status" value="1"/>
</dbReference>
<protein>
    <submittedName>
        <fullName evidence="2">Gliding motility-associated-like protein</fullName>
    </submittedName>
</protein>
<dbReference type="RefSeq" id="WP_162880044.1">
    <property type="nucleotide sequence ID" value="NZ_QTTQ01000012.1"/>
</dbReference>
<dbReference type="SUPFAM" id="SSF101908">
    <property type="entry name" value="Putative isomerase YbhE"/>
    <property type="match status" value="1"/>
</dbReference>
<sequence>MKKLIGFIFFCSFSLLYAQGEANTWYFGEKAGLDFNTGDPVAISDGKLNTREGCSSFSDAQGNLLFYSDGSTVWNKNHNPMPNGTFLKGDASSSQSAMIIPKPNSTTEYYLFTVGARVSGGEYGFYYYTIDMNANGGLGDVTIGPVDLNEGRAGEWSEKVAAINGEECETFWVISYVSNQFKAYKVTENGVAVTPVTSTVNYFAEDRRGYLKISPDGKKIAIAHMSDRRFILYDFNNATGVVSNQQILDLIAPGNAPYGAEFSGNGEKLYVTASNDFYSEDPAEFNNPNNQFSTLYQFDITKQSTTAINNSRVVLDSQNLYRGALQLGPDQKIYRAMSSSYSTGLPFLSVIENPENDGLNCNYKNNVINLGSNKSTQGLPPFIASIFYLIEITNEVSDEVITNQTIKLCTGNNYTFKSEILPGSPVYNWKFKDSIISNSTTITLTNIEKQNAGLYQLEVDLVDECGKSILYQGKFEVEVYDPPVAPENIIYDQCDIDANSLDGITLFNLETKIPEITNNNSNLEVTFYDSEISFNNNNPILSASEYISATNPNLIFKITDKRTDCFNIGTMELNAYPTSLDTYNTLYICENDLGIGTESSIGSGEGTFDFEAKRDEINTLFSNYNIVVEFYENSQDAQLQVNKITGTNNYSNTEIYVRISNKDNNNCISAGKFNLVVNQIPEPNSVDEIVILCIGNIEDTPRPYSVALDGNTYVQGDKYQWYLNKQPLTVDATNPIYFAKEAGFYEVEVLRDFENDSNNMEDNSTCIGFSNFVVITSNIPVIYPENIIITDDSNNNTITINNNELGIGDYEYTLNDFYGEYQDEPYFENVPAGIHTIYVRDKNGCGFSQLEVSVLGFPKFFTPNNDGINDTWRIPGANSNFYPSSNIYIFDRFGKFITSLNPNNIGWDGTLNGKYLPSTDYWYSVELKDQQGNTRIKKGHFSLIRR</sequence>
<proteinExistence type="predicted"/>
<evidence type="ECO:0000313" key="3">
    <source>
        <dbReference type="Proteomes" id="UP000256429"/>
    </source>
</evidence>
<organism evidence="2 3">
    <name type="scientific">Lutibacter oceani</name>
    <dbReference type="NCBI Taxonomy" id="1853311"/>
    <lineage>
        <taxon>Bacteria</taxon>
        <taxon>Pseudomonadati</taxon>
        <taxon>Bacteroidota</taxon>
        <taxon>Flavobacteriia</taxon>
        <taxon>Flavobacteriales</taxon>
        <taxon>Flavobacteriaceae</taxon>
        <taxon>Lutibacter</taxon>
    </lineage>
</organism>
<gene>
    <name evidence="2" type="ORF">BX611_2705</name>
</gene>
<accession>A0A3D9RIX9</accession>
<dbReference type="Gene3D" id="2.130.10.10">
    <property type="entry name" value="YVTN repeat-like/Quinoprotein amine dehydrogenase"/>
    <property type="match status" value="1"/>
</dbReference>
<dbReference type="NCBIfam" id="TIGR04131">
    <property type="entry name" value="Bac_Flav_CTERM"/>
    <property type="match status" value="1"/>
</dbReference>
<dbReference type="InterPro" id="IPR011044">
    <property type="entry name" value="Quino_amine_DH_bsu"/>
</dbReference>
<dbReference type="InterPro" id="IPR015943">
    <property type="entry name" value="WD40/YVTN_repeat-like_dom_sf"/>
</dbReference>
<dbReference type="EMBL" id="QTTQ01000012">
    <property type="protein sequence ID" value="REE79809.1"/>
    <property type="molecule type" value="Genomic_DNA"/>
</dbReference>